<dbReference type="PANTHER" id="PTHR15462:SF8">
    <property type="entry name" value="SERINE PROTEASE"/>
    <property type="match status" value="1"/>
</dbReference>
<dbReference type="AlphaFoldDB" id="A0AAU2V232"/>
<dbReference type="PANTHER" id="PTHR15462">
    <property type="entry name" value="SERINE PROTEASE"/>
    <property type="match status" value="1"/>
</dbReference>
<keyword evidence="1 3" id="KW-0732">Signal</keyword>
<gene>
    <name evidence="5" type="ORF">OG549_12895</name>
</gene>
<feature type="chain" id="PRO_5043883642" evidence="3">
    <location>
        <begin position="20"/>
        <end position="268"/>
    </location>
</feature>
<feature type="region of interest" description="Disordered" evidence="2">
    <location>
        <begin position="27"/>
        <end position="52"/>
    </location>
</feature>
<dbReference type="SUPFAM" id="SSF50494">
    <property type="entry name" value="Trypsin-like serine proteases"/>
    <property type="match status" value="1"/>
</dbReference>
<dbReference type="GO" id="GO:0006508">
    <property type="term" value="P:proteolysis"/>
    <property type="evidence" value="ECO:0007669"/>
    <property type="project" value="UniProtKB-KW"/>
</dbReference>
<protein>
    <submittedName>
        <fullName evidence="5">Trypsin-like serine protease</fullName>
        <ecNumber evidence="5">3.4.21.-</ecNumber>
    </submittedName>
</protein>
<evidence type="ECO:0000313" key="5">
    <source>
        <dbReference type="EMBL" id="WTW61477.1"/>
    </source>
</evidence>
<accession>A0AAU2V232</accession>
<dbReference type="EC" id="3.4.21.-" evidence="5"/>
<dbReference type="InterPro" id="IPR050966">
    <property type="entry name" value="Glutamyl_endopeptidase"/>
</dbReference>
<evidence type="ECO:0000259" key="4">
    <source>
        <dbReference type="Pfam" id="PF00089"/>
    </source>
</evidence>
<evidence type="ECO:0000256" key="2">
    <source>
        <dbReference type="SAM" id="MobiDB-lite"/>
    </source>
</evidence>
<dbReference type="GO" id="GO:0004252">
    <property type="term" value="F:serine-type endopeptidase activity"/>
    <property type="evidence" value="ECO:0007669"/>
    <property type="project" value="InterPro"/>
</dbReference>
<dbReference type="Pfam" id="PF00089">
    <property type="entry name" value="Trypsin"/>
    <property type="match status" value="1"/>
</dbReference>
<reference evidence="5" key="1">
    <citation type="submission" date="2022-10" db="EMBL/GenBank/DDBJ databases">
        <title>The complete genomes of actinobacterial strains from the NBC collection.</title>
        <authorList>
            <person name="Joergensen T.S."/>
            <person name="Alvarez Arevalo M."/>
            <person name="Sterndorff E.B."/>
            <person name="Faurdal D."/>
            <person name="Vuksanovic O."/>
            <person name="Mourched A.-S."/>
            <person name="Charusanti P."/>
            <person name="Shaw S."/>
            <person name="Blin K."/>
            <person name="Weber T."/>
        </authorList>
    </citation>
    <scope>NUCLEOTIDE SEQUENCE</scope>
    <source>
        <strain evidence="5">NBC_00003</strain>
    </source>
</reference>
<dbReference type="InterPro" id="IPR043504">
    <property type="entry name" value="Peptidase_S1_PA_chymotrypsin"/>
</dbReference>
<evidence type="ECO:0000256" key="3">
    <source>
        <dbReference type="SAM" id="SignalP"/>
    </source>
</evidence>
<feature type="signal peptide" evidence="3">
    <location>
        <begin position="1"/>
        <end position="19"/>
    </location>
</feature>
<evidence type="ECO:0000256" key="1">
    <source>
        <dbReference type="ARBA" id="ARBA00022729"/>
    </source>
</evidence>
<dbReference type="Gene3D" id="2.40.10.10">
    <property type="entry name" value="Trypsin-like serine proteases"/>
    <property type="match status" value="2"/>
</dbReference>
<dbReference type="InterPro" id="IPR001254">
    <property type="entry name" value="Trypsin_dom"/>
</dbReference>
<dbReference type="PROSITE" id="PS51257">
    <property type="entry name" value="PROKAR_LIPOPROTEIN"/>
    <property type="match status" value="1"/>
</dbReference>
<keyword evidence="5" id="KW-0378">Hydrolase</keyword>
<keyword evidence="5" id="KW-0645">Protease</keyword>
<dbReference type="InterPro" id="IPR009003">
    <property type="entry name" value="Peptidase_S1_PA"/>
</dbReference>
<proteinExistence type="predicted"/>
<name>A0AAU2V232_9ACTN</name>
<sequence>MRRLGVVFRAVALAAVVVAGGAGCGGPAASQPQSESSPSAAPQAAQPGTQTSAVPAAKVASVGVLVNGDGHYCTASVVDSPRGNVIATAAHCTAGESLGSLEFAPGFSGAAKGTYPYGKWKVRAVQVDDRWTAEQSDAVDYAFLTVEPDAQGRSVQSVVGAAAPDWGAGPEQRVTVVGYPEEDHNPDNRPVMCTTDVHRDPDEPAMMRMECGGFWVGTSGSPWLSGYRGPDQLGRIIGVLSGGDTDTESTAALFDAKARSLYERATKA</sequence>
<feature type="domain" description="Peptidase S1" evidence="4">
    <location>
        <begin position="60"/>
        <end position="248"/>
    </location>
</feature>
<dbReference type="EMBL" id="CP108318">
    <property type="protein sequence ID" value="WTW61477.1"/>
    <property type="molecule type" value="Genomic_DNA"/>
</dbReference>
<organism evidence="5">
    <name type="scientific">Streptomyces sp. NBC_00003</name>
    <dbReference type="NCBI Taxonomy" id="2903608"/>
    <lineage>
        <taxon>Bacteria</taxon>
        <taxon>Bacillati</taxon>
        <taxon>Actinomycetota</taxon>
        <taxon>Actinomycetes</taxon>
        <taxon>Kitasatosporales</taxon>
        <taxon>Streptomycetaceae</taxon>
        <taxon>Streptomyces</taxon>
    </lineage>
</organism>